<proteinExistence type="predicted"/>
<dbReference type="AlphaFoldDB" id="A0A2S8ADZ7"/>
<accession>A0A2S8ADZ7</accession>
<organism evidence="1 2">
    <name type="scientific">Apibacter adventoris</name>
    <dbReference type="NCBI Taxonomy" id="1679466"/>
    <lineage>
        <taxon>Bacteria</taxon>
        <taxon>Pseudomonadati</taxon>
        <taxon>Bacteroidota</taxon>
        <taxon>Flavobacteriia</taxon>
        <taxon>Flavobacteriales</taxon>
        <taxon>Weeksellaceae</taxon>
        <taxon>Apibacter</taxon>
    </lineage>
</organism>
<gene>
    <name evidence="1" type="ORF">C4S77_05160</name>
</gene>
<name>A0A2S8ADZ7_9FLAO</name>
<protein>
    <submittedName>
        <fullName evidence="1">Uncharacterized protein</fullName>
    </submittedName>
</protein>
<reference evidence="1 2" key="1">
    <citation type="submission" date="2018-02" db="EMBL/GenBank/DDBJ databases">
        <title>Genome sequences of Apibacter spp., gut symbionts of Asian honey bees.</title>
        <authorList>
            <person name="Kwong W.K."/>
            <person name="Steele M.I."/>
            <person name="Moran N.A."/>
        </authorList>
    </citation>
    <scope>NUCLEOTIDE SEQUENCE [LARGE SCALE GENOMIC DNA]</scope>
    <source>
        <strain evidence="2">wkB301</strain>
    </source>
</reference>
<evidence type="ECO:0000313" key="1">
    <source>
        <dbReference type="EMBL" id="PQL93054.1"/>
    </source>
</evidence>
<dbReference type="Proteomes" id="UP000238042">
    <property type="component" value="Unassembled WGS sequence"/>
</dbReference>
<comment type="caution">
    <text evidence="1">The sequence shown here is derived from an EMBL/GenBank/DDBJ whole genome shotgun (WGS) entry which is preliminary data.</text>
</comment>
<dbReference type="EMBL" id="PSZM01000036">
    <property type="protein sequence ID" value="PQL93054.1"/>
    <property type="molecule type" value="Genomic_DNA"/>
</dbReference>
<dbReference type="RefSeq" id="WP_105246561.1">
    <property type="nucleotide sequence ID" value="NZ_PSZM01000036.1"/>
</dbReference>
<keyword evidence="2" id="KW-1185">Reference proteome</keyword>
<sequence length="259" mass="29545">MKKIIALLTTTIFTIISYGQETNNLDKVLDRFDFNLELKSNHLWKGIIVSDVPIAAVDLNYSLDRNKNLKIGVWGGMGLSDNNGEHYHEINYYINYGTKRYGIGIWDVFNSTGREKGDPNNDIWNYDRKDTGHRLDLRGYVVFAENFPLRLDLVSSFFGEDRKENKDRDQKFSTNVELSYPIIDNEKINVNLFCGGAFPLNGGQSHFYGNEKHDFDIVNVGFKAAKDIPVLGYKLPVSATVMWNPSNKEARVQIATSLF</sequence>
<dbReference type="OrthoDB" id="638356at2"/>
<evidence type="ECO:0000313" key="2">
    <source>
        <dbReference type="Proteomes" id="UP000238042"/>
    </source>
</evidence>